<organism evidence="1 2">
    <name type="scientific">Rodentibacter pneumotropicus</name>
    <dbReference type="NCBI Taxonomy" id="758"/>
    <lineage>
        <taxon>Bacteria</taxon>
        <taxon>Pseudomonadati</taxon>
        <taxon>Pseudomonadota</taxon>
        <taxon>Gammaproteobacteria</taxon>
        <taxon>Pasteurellales</taxon>
        <taxon>Pasteurellaceae</taxon>
        <taxon>Rodentibacter</taxon>
    </lineage>
</organism>
<dbReference type="KEGG" id="rpne:NCTC8284_02526"/>
<sequence>MIIFNNGKYKSILAAERDELDTIRKTVESDKHFYPAYHLAPPTGY</sequence>
<proteinExistence type="predicted"/>
<reference evidence="1 2" key="1">
    <citation type="submission" date="2018-12" db="EMBL/GenBank/DDBJ databases">
        <authorList>
            <consortium name="Pathogen Informatics"/>
        </authorList>
    </citation>
    <scope>NUCLEOTIDE SEQUENCE [LARGE SCALE GENOMIC DNA]</scope>
    <source>
        <strain evidence="1 2">NCTC8284</strain>
    </source>
</reference>
<evidence type="ECO:0000313" key="1">
    <source>
        <dbReference type="EMBL" id="VEH67340.1"/>
    </source>
</evidence>
<dbReference type="AlphaFoldDB" id="A0A3S5ES87"/>
<name>A0A3S5ES87_9PAST</name>
<dbReference type="Proteomes" id="UP000278733">
    <property type="component" value="Chromosome"/>
</dbReference>
<dbReference type="EMBL" id="LR134405">
    <property type="protein sequence ID" value="VEH67340.1"/>
    <property type="molecule type" value="Genomic_DNA"/>
</dbReference>
<protein>
    <submittedName>
        <fullName evidence="1">Protein ScrB</fullName>
    </submittedName>
</protein>
<evidence type="ECO:0000313" key="2">
    <source>
        <dbReference type="Proteomes" id="UP000278733"/>
    </source>
</evidence>
<gene>
    <name evidence="1" type="primary">scrB_1</name>
    <name evidence="1" type="ORF">NCTC8284_02526</name>
</gene>
<accession>A0A3S5ES87</accession>